<evidence type="ECO:0000313" key="2">
    <source>
        <dbReference type="Proteomes" id="UP001516400"/>
    </source>
</evidence>
<dbReference type="Gene3D" id="3.30.420.10">
    <property type="entry name" value="Ribonuclease H-like superfamily/Ribonuclease H"/>
    <property type="match status" value="1"/>
</dbReference>
<name>A0ABD2N018_9CUCU</name>
<dbReference type="Proteomes" id="UP001516400">
    <property type="component" value="Unassembled WGS sequence"/>
</dbReference>
<comment type="caution">
    <text evidence="1">The sequence shown here is derived from an EMBL/GenBank/DDBJ whole genome shotgun (WGS) entry which is preliminary data.</text>
</comment>
<dbReference type="EMBL" id="JABFTP020000042">
    <property type="protein sequence ID" value="KAL3271767.1"/>
    <property type="molecule type" value="Genomic_DNA"/>
</dbReference>
<gene>
    <name evidence="1" type="ORF">HHI36_022237</name>
</gene>
<dbReference type="PANTHER" id="PTHR47326:SF1">
    <property type="entry name" value="HTH PSQ-TYPE DOMAIN-CONTAINING PROTEIN"/>
    <property type="match status" value="1"/>
</dbReference>
<dbReference type="PANTHER" id="PTHR47326">
    <property type="entry name" value="TRANSPOSABLE ELEMENT TC3 TRANSPOSASE-LIKE PROTEIN"/>
    <property type="match status" value="1"/>
</dbReference>
<keyword evidence="2" id="KW-1185">Reference proteome</keyword>
<evidence type="ECO:0000313" key="1">
    <source>
        <dbReference type="EMBL" id="KAL3271767.1"/>
    </source>
</evidence>
<protein>
    <recommendedName>
        <fullName evidence="3">Transposase</fullName>
    </recommendedName>
</protein>
<proteinExistence type="predicted"/>
<reference evidence="1 2" key="1">
    <citation type="journal article" date="2021" name="BMC Biol.">
        <title>Horizontally acquired antibacterial genes associated with adaptive radiation of ladybird beetles.</title>
        <authorList>
            <person name="Li H.S."/>
            <person name="Tang X.F."/>
            <person name="Huang Y.H."/>
            <person name="Xu Z.Y."/>
            <person name="Chen M.L."/>
            <person name="Du X.Y."/>
            <person name="Qiu B.Y."/>
            <person name="Chen P.T."/>
            <person name="Zhang W."/>
            <person name="Slipinski A."/>
            <person name="Escalona H.E."/>
            <person name="Waterhouse R.M."/>
            <person name="Zwick A."/>
            <person name="Pang H."/>
        </authorList>
    </citation>
    <scope>NUCLEOTIDE SEQUENCE [LARGE SCALE GENOMIC DNA]</scope>
    <source>
        <strain evidence="1">SYSU2018</strain>
    </source>
</reference>
<accession>A0ABD2N018</accession>
<evidence type="ECO:0008006" key="3">
    <source>
        <dbReference type="Google" id="ProtNLM"/>
    </source>
</evidence>
<dbReference type="InterPro" id="IPR036397">
    <property type="entry name" value="RNaseH_sf"/>
</dbReference>
<organism evidence="1 2">
    <name type="scientific">Cryptolaemus montrouzieri</name>
    <dbReference type="NCBI Taxonomy" id="559131"/>
    <lineage>
        <taxon>Eukaryota</taxon>
        <taxon>Metazoa</taxon>
        <taxon>Ecdysozoa</taxon>
        <taxon>Arthropoda</taxon>
        <taxon>Hexapoda</taxon>
        <taxon>Insecta</taxon>
        <taxon>Pterygota</taxon>
        <taxon>Neoptera</taxon>
        <taxon>Endopterygota</taxon>
        <taxon>Coleoptera</taxon>
        <taxon>Polyphaga</taxon>
        <taxon>Cucujiformia</taxon>
        <taxon>Coccinelloidea</taxon>
        <taxon>Coccinellidae</taxon>
        <taxon>Scymninae</taxon>
        <taxon>Scymnini</taxon>
        <taxon>Cryptolaemus</taxon>
    </lineage>
</organism>
<dbReference type="AlphaFoldDB" id="A0ABD2N018"/>
<sequence length="128" mass="14847">MEMDPRYPYKILYSDESRFTNNGMFNRNNTRYWAHENEHLVRGGNFQERFGFNVWMAMVAQHLISPIIFDGSLTGERYSGFLQNEISDLIDGLPLAVANNLIFQQDGAPAHNCREVVQYLNNNLNERG</sequence>